<dbReference type="InterPro" id="IPR020622">
    <property type="entry name" value="Ala_racemase_pyridoxalP-BS"/>
</dbReference>
<comment type="pathway">
    <text evidence="12">Amino-acid biosynthesis; D-alanine biosynthesis; D-alanine from L-alanine: step 1/1.</text>
</comment>
<dbReference type="InterPro" id="IPR011079">
    <property type="entry name" value="Ala_racemase_C"/>
</dbReference>
<feature type="active site" description="Proton acceptor; specific for D-alanine" evidence="12">
    <location>
        <position position="387"/>
    </location>
</feature>
<evidence type="ECO:0000256" key="4">
    <source>
        <dbReference type="ARBA" id="ARBA00022692"/>
    </source>
</evidence>
<dbReference type="GO" id="GO:0016747">
    <property type="term" value="F:acyltransferase activity, transferring groups other than amino-acyl groups"/>
    <property type="evidence" value="ECO:0007669"/>
    <property type="project" value="InterPro"/>
</dbReference>
<evidence type="ECO:0000313" key="17">
    <source>
        <dbReference type="EMBL" id="OTP16004.1"/>
    </source>
</evidence>
<evidence type="ECO:0000256" key="5">
    <source>
        <dbReference type="ARBA" id="ARBA00022898"/>
    </source>
</evidence>
<evidence type="ECO:0000256" key="7">
    <source>
        <dbReference type="ARBA" id="ARBA00023136"/>
    </source>
</evidence>
<dbReference type="GO" id="GO:0030170">
    <property type="term" value="F:pyridoxal phosphate binding"/>
    <property type="evidence" value="ECO:0007669"/>
    <property type="project" value="UniProtKB-UniRule"/>
</dbReference>
<feature type="transmembrane region" description="Helical" evidence="15">
    <location>
        <begin position="262"/>
        <end position="280"/>
    </location>
</feature>
<dbReference type="InterPro" id="IPR029066">
    <property type="entry name" value="PLP-binding_barrel"/>
</dbReference>
<dbReference type="PRINTS" id="PR00992">
    <property type="entry name" value="ALARACEMASE"/>
</dbReference>
<dbReference type="EMBL" id="CP147247">
    <property type="protein sequence ID" value="WYJ92322.1"/>
    <property type="molecule type" value="Genomic_DNA"/>
</dbReference>
<dbReference type="PANTHER" id="PTHR30511">
    <property type="entry name" value="ALANINE RACEMASE"/>
    <property type="match status" value="1"/>
</dbReference>
<dbReference type="InterPro" id="IPR000821">
    <property type="entry name" value="Ala_racemase"/>
</dbReference>
<dbReference type="EC" id="5.1.1.1" evidence="12"/>
<feature type="domain" description="Alanine racemase C-terminal" evidence="16">
    <location>
        <begin position="592"/>
        <end position="711"/>
    </location>
</feature>
<evidence type="ECO:0000256" key="15">
    <source>
        <dbReference type="SAM" id="Phobius"/>
    </source>
</evidence>
<evidence type="ECO:0000256" key="11">
    <source>
        <dbReference type="ARBA" id="ARBA00061081"/>
    </source>
</evidence>
<feature type="transmembrane region" description="Helical" evidence="15">
    <location>
        <begin position="57"/>
        <end position="78"/>
    </location>
</feature>
<feature type="transmembrane region" description="Helical" evidence="15">
    <location>
        <begin position="204"/>
        <end position="224"/>
    </location>
</feature>
<evidence type="ECO:0000256" key="12">
    <source>
        <dbReference type="HAMAP-Rule" id="MF_01201"/>
    </source>
</evidence>
<proteinExistence type="inferred from homology"/>
<dbReference type="Proteomes" id="UP000195141">
    <property type="component" value="Chromosome"/>
</dbReference>
<evidence type="ECO:0000256" key="8">
    <source>
        <dbReference type="ARBA" id="ARBA00023235"/>
    </source>
</evidence>
<evidence type="ECO:0000256" key="6">
    <source>
        <dbReference type="ARBA" id="ARBA00022989"/>
    </source>
</evidence>
<evidence type="ECO:0000256" key="9">
    <source>
        <dbReference type="ARBA" id="ARBA00023251"/>
    </source>
</evidence>
<dbReference type="AlphaFoldDB" id="A0A242K721"/>
<dbReference type="PROSITE" id="PS00395">
    <property type="entry name" value="ALANINE_RACEMASE"/>
    <property type="match status" value="1"/>
</dbReference>
<dbReference type="GO" id="GO:0030632">
    <property type="term" value="P:D-alanine biosynthetic process"/>
    <property type="evidence" value="ECO:0007669"/>
    <property type="project" value="UniProtKB-UniRule"/>
</dbReference>
<dbReference type="InterPro" id="IPR002656">
    <property type="entry name" value="Acyl_transf_3_dom"/>
</dbReference>
<dbReference type="Gene3D" id="2.40.37.10">
    <property type="entry name" value="Lyase, Ornithine Decarboxylase, Chain A, domain 1"/>
    <property type="match status" value="1"/>
</dbReference>
<comment type="catalytic activity">
    <reaction evidence="12">
        <text>L-alanine = D-alanine</text>
        <dbReference type="Rhea" id="RHEA:20249"/>
        <dbReference type="ChEBI" id="CHEBI:57416"/>
        <dbReference type="ChEBI" id="CHEBI:57972"/>
        <dbReference type="EC" id="5.1.1.1"/>
    </reaction>
</comment>
<accession>A0A242K721</accession>
<dbReference type="GO" id="GO:0005886">
    <property type="term" value="C:plasma membrane"/>
    <property type="evidence" value="ECO:0007669"/>
    <property type="project" value="UniProtKB-SubCell"/>
</dbReference>
<evidence type="ECO:0000313" key="18">
    <source>
        <dbReference type="EMBL" id="WYJ92322.1"/>
    </source>
</evidence>
<comment type="similarity">
    <text evidence="11">In the C-terminal section; belongs to the alanine racemase family.</text>
</comment>
<dbReference type="SUPFAM" id="SSF51419">
    <property type="entry name" value="PLP-binding barrel"/>
    <property type="match status" value="1"/>
</dbReference>
<feature type="transmembrane region" description="Helical" evidence="15">
    <location>
        <begin position="321"/>
        <end position="342"/>
    </location>
</feature>
<dbReference type="UniPathway" id="UPA00042">
    <property type="reaction ID" value="UER00497"/>
</dbReference>
<dbReference type="FunFam" id="3.20.20.10:FF:000002">
    <property type="entry name" value="Alanine racemase"/>
    <property type="match status" value="1"/>
</dbReference>
<comment type="function">
    <text evidence="12">Catalyzes the interconversion of L-alanine and D-alanine. May also act on other amino acids.</text>
</comment>
<protein>
    <recommendedName>
        <fullName evidence="12">Alanine racemase</fullName>
        <ecNumber evidence="12">5.1.1.1</ecNumber>
    </recommendedName>
</protein>
<evidence type="ECO:0000259" key="16">
    <source>
        <dbReference type="SMART" id="SM01005"/>
    </source>
</evidence>
<feature type="transmembrane region" description="Helical" evidence="15">
    <location>
        <begin position="26"/>
        <end position="45"/>
    </location>
</feature>
<evidence type="ECO:0000256" key="3">
    <source>
        <dbReference type="ARBA" id="ARBA00022475"/>
    </source>
</evidence>
<keyword evidence="19" id="KW-1185">Reference proteome</keyword>
<feature type="active site" description="Proton acceptor; specific for L-alanine" evidence="12">
    <location>
        <position position="613"/>
    </location>
</feature>
<dbReference type="Pfam" id="PF01168">
    <property type="entry name" value="Ala_racemase_N"/>
    <property type="match status" value="1"/>
</dbReference>
<dbReference type="HAMAP" id="MF_01201">
    <property type="entry name" value="Ala_racemase"/>
    <property type="match status" value="1"/>
</dbReference>
<reference evidence="18" key="3">
    <citation type="submission" date="2024-03" db="EMBL/GenBank/DDBJ databases">
        <title>The Genome Sequence of Enterococcus sp. DIV0242b.</title>
        <authorList>
            <consortium name="The Broad Institute Genomics Platform"/>
            <consortium name="The Broad Institute Microbial Omics Core"/>
            <consortium name="The Broad Institute Genomic Center for Infectious Diseases"/>
            <person name="Earl A."/>
            <person name="Manson A."/>
            <person name="Gilmore M."/>
            <person name="Schwartman J."/>
            <person name="Shea T."/>
            <person name="Abouelleil A."/>
            <person name="Cao P."/>
            <person name="Chapman S."/>
            <person name="Cusick C."/>
            <person name="Young S."/>
            <person name="Neafsey D."/>
            <person name="Nusbaum C."/>
            <person name="Birren B."/>
        </authorList>
    </citation>
    <scope>NUCLEOTIDE SEQUENCE</scope>
    <source>
        <strain evidence="18">9E7_DIV0242</strain>
    </source>
</reference>
<feature type="transmembrane region" description="Helical" evidence="15">
    <location>
        <begin position="139"/>
        <end position="156"/>
    </location>
</feature>
<keyword evidence="8 12" id="KW-0413">Isomerase</keyword>
<evidence type="ECO:0000256" key="2">
    <source>
        <dbReference type="ARBA" id="ARBA00004651"/>
    </source>
</evidence>
<comment type="cofactor">
    <cofactor evidence="1 12 13">
        <name>pyridoxal 5'-phosphate</name>
        <dbReference type="ChEBI" id="CHEBI:597326"/>
    </cofactor>
</comment>
<dbReference type="Pfam" id="PF01757">
    <property type="entry name" value="Acyl_transf_3"/>
    <property type="match status" value="1"/>
</dbReference>
<dbReference type="InterPro" id="IPR009006">
    <property type="entry name" value="Ala_racemase/Decarboxylase_C"/>
</dbReference>
<feature type="binding site" evidence="12 14">
    <location>
        <position position="481"/>
    </location>
    <ligand>
        <name>substrate</name>
    </ligand>
</feature>
<feature type="modified residue" description="N6-(pyridoxal phosphate)lysine" evidence="12 13">
    <location>
        <position position="387"/>
    </location>
</feature>
<keyword evidence="7 15" id="KW-0472">Membrane</keyword>
<comment type="subcellular location">
    <subcellularLocation>
        <location evidence="2">Cell membrane</location>
        <topology evidence="2">Multi-pass membrane protein</topology>
    </subcellularLocation>
</comment>
<evidence type="ECO:0000313" key="19">
    <source>
        <dbReference type="Proteomes" id="UP000195141"/>
    </source>
</evidence>
<sequence length="713" mass="80843">MEITTSDNQLRTKSIQTNRSSGIDQFRLIAAVMVIAIHTFPFASINEGLDQVVTLTLFRVAVPFFFMVTGYYVLGPYAERRNYPKRWRIDQTMLELLKLYLIASLLYLPLSLYTGVLALSKPLSEWIKVLVFDGPLYHLWYFPAMLLGLILSRQLLQRLSLSSALFVAGLLYMVGLGGDSYYSIVTQIPAIKTFYSLLFQLFDYTRNGLFFVPLFLCLGALLYLKRARTVSFPSIKLSVSLLALGLEGFFLHTCTKMRHDSMYLMLPVVSYYLLVCLLHWQPRVIFPKAKDYSLWLYILHPWSILLVYYCSTVVGFLQNSLLQFFLILAVTSGLTAVALSLLKKRKREEIKEIQRARKRIDLSALEKNYRSVRTLLPKKTKLMAVVKADAYGHGAVKISRFLEQQGVDFFAVATLEEAIQLRKKGLQGEILVLGYTSPQTAIELNRYELIQAVFSLDYAAALNRKRVKLRCHVKIDTGMHRLGFAPCLSEVQPVYTMKYLRCEGIYSHLGSADAADDESRVRTEQQIETFARLLVDLKKQGIEYGVTHLQSSYGVVNYPELSYDYARVGIFLYGVLSQRDQHLKSRLALRPVLSIHAVLVSVRQVSVGQYIGYGTALKAEQEMRIGTVAIGYADGLPRNLSNTGYSLHYKDFELPQIGNICMDMLLVDITDIQNLALGTELTIMESSEDIAEKSETISNEVLSRIGIRLENGT</sequence>
<evidence type="ECO:0000256" key="13">
    <source>
        <dbReference type="PIRSR" id="PIRSR600821-50"/>
    </source>
</evidence>
<dbReference type="OrthoDB" id="9813814at2"/>
<keyword evidence="4 15" id="KW-0812">Transmembrane</keyword>
<reference evidence="17" key="1">
    <citation type="submission" date="2017-05" db="EMBL/GenBank/DDBJ databases">
        <title>The Genome Sequence of Enterococcus sp. 9E7_DIV0242.</title>
        <authorList>
            <consortium name="The Broad Institute Genomics Platform"/>
            <consortium name="The Broad Institute Genomic Center for Infectious Diseases"/>
            <person name="Earl A."/>
            <person name="Manson A."/>
            <person name="Schwartman J."/>
            <person name="Gilmore M."/>
            <person name="Abouelleil A."/>
            <person name="Cao P."/>
            <person name="Chapman S."/>
            <person name="Cusick C."/>
            <person name="Shea T."/>
            <person name="Young S."/>
            <person name="Neafsey D."/>
            <person name="Nusbaum C."/>
            <person name="Birren B."/>
        </authorList>
    </citation>
    <scope>NUCLEOTIDE SEQUENCE [LARGE SCALE GENOMIC DNA]</scope>
    <source>
        <strain evidence="17">9E7_DIV0242</strain>
    </source>
</reference>
<feature type="binding site" evidence="12 14">
    <location>
        <position position="662"/>
    </location>
    <ligand>
        <name>substrate</name>
    </ligand>
</feature>
<evidence type="ECO:0000256" key="14">
    <source>
        <dbReference type="PIRSR" id="PIRSR600821-52"/>
    </source>
</evidence>
<keyword evidence="5 12" id="KW-0663">Pyridoxal phosphate</keyword>
<organism evidence="17">
    <name type="scientific">Candidatus Enterococcus clewellii</name>
    <dbReference type="NCBI Taxonomy" id="1834193"/>
    <lineage>
        <taxon>Bacteria</taxon>
        <taxon>Bacillati</taxon>
        <taxon>Bacillota</taxon>
        <taxon>Bacilli</taxon>
        <taxon>Lactobacillales</taxon>
        <taxon>Enterococcaceae</taxon>
        <taxon>Enterococcus</taxon>
    </lineage>
</organism>
<gene>
    <name evidence="17" type="ORF">A5888_002218</name>
    <name evidence="18" type="ORF">A5888_004095</name>
</gene>
<dbReference type="SUPFAM" id="SSF50621">
    <property type="entry name" value="Alanine racemase C-terminal domain-like"/>
    <property type="match status" value="1"/>
</dbReference>
<dbReference type="Gene3D" id="3.20.20.10">
    <property type="entry name" value="Alanine racemase"/>
    <property type="match status" value="1"/>
</dbReference>
<evidence type="ECO:0000256" key="10">
    <source>
        <dbReference type="ARBA" id="ARBA00060905"/>
    </source>
</evidence>
<name>A0A242K721_9ENTE</name>
<dbReference type="GO" id="GO:0005829">
    <property type="term" value="C:cytosol"/>
    <property type="evidence" value="ECO:0007669"/>
    <property type="project" value="TreeGrafter"/>
</dbReference>
<feature type="transmembrane region" description="Helical" evidence="15">
    <location>
        <begin position="99"/>
        <end position="119"/>
    </location>
</feature>
<comment type="similarity">
    <text evidence="12">Belongs to the alanine racemase family.</text>
</comment>
<feature type="transmembrane region" description="Helical" evidence="15">
    <location>
        <begin position="231"/>
        <end position="250"/>
    </location>
</feature>
<keyword evidence="6 15" id="KW-1133">Transmembrane helix</keyword>
<keyword evidence="3" id="KW-1003">Cell membrane</keyword>
<dbReference type="NCBIfam" id="TIGR00492">
    <property type="entry name" value="alr"/>
    <property type="match status" value="1"/>
</dbReference>
<dbReference type="InterPro" id="IPR001608">
    <property type="entry name" value="Ala_racemase_N"/>
</dbReference>
<dbReference type="SMART" id="SM01005">
    <property type="entry name" value="Ala_racemase_C"/>
    <property type="match status" value="1"/>
</dbReference>
<comment type="similarity">
    <text evidence="10">In the N-terminal section; belongs to the acyltransferase 3 family.</text>
</comment>
<reference evidence="18" key="2">
    <citation type="submission" date="2017-05" db="EMBL/GenBank/DDBJ databases">
        <authorList>
            <consortium name="The Broad Institute Genomics Platform"/>
            <consortium name="The Broad Institute Genomic Center for Infectious Diseases"/>
            <person name="Earl A."/>
            <person name="Manson A."/>
            <person name="Schwartman J."/>
            <person name="Gilmore M."/>
            <person name="Abouelleil A."/>
            <person name="Cao P."/>
            <person name="Chapman S."/>
            <person name="Cusick C."/>
            <person name="Shea T."/>
            <person name="Young S."/>
            <person name="Neafsey D."/>
            <person name="Nusbaum C."/>
            <person name="Birren B."/>
        </authorList>
    </citation>
    <scope>NUCLEOTIDE SEQUENCE</scope>
    <source>
        <strain evidence="18">9E7_DIV0242</strain>
    </source>
</reference>
<feature type="transmembrane region" description="Helical" evidence="15">
    <location>
        <begin position="163"/>
        <end position="184"/>
    </location>
</feature>
<feature type="transmembrane region" description="Helical" evidence="15">
    <location>
        <begin position="292"/>
        <end position="309"/>
    </location>
</feature>
<dbReference type="GO" id="GO:0008784">
    <property type="term" value="F:alanine racemase activity"/>
    <property type="evidence" value="ECO:0007669"/>
    <property type="project" value="UniProtKB-UniRule"/>
</dbReference>
<dbReference type="Pfam" id="PF00842">
    <property type="entry name" value="Ala_racemase_C"/>
    <property type="match status" value="1"/>
</dbReference>
<dbReference type="GO" id="GO:0046677">
    <property type="term" value="P:response to antibiotic"/>
    <property type="evidence" value="ECO:0007669"/>
    <property type="project" value="UniProtKB-KW"/>
</dbReference>
<dbReference type="RefSeq" id="WP_086349275.1">
    <property type="nucleotide sequence ID" value="NZ_CP147247.1"/>
</dbReference>
<dbReference type="NCBIfam" id="NF033132">
    <property type="entry name" value="vanT-CELN"/>
    <property type="match status" value="1"/>
</dbReference>
<dbReference type="PANTHER" id="PTHR30511:SF0">
    <property type="entry name" value="ALANINE RACEMASE, CATABOLIC-RELATED"/>
    <property type="match status" value="1"/>
</dbReference>
<evidence type="ECO:0000256" key="1">
    <source>
        <dbReference type="ARBA" id="ARBA00001933"/>
    </source>
</evidence>
<keyword evidence="9" id="KW-0046">Antibiotic resistance</keyword>
<dbReference type="EMBL" id="NGMM01000003">
    <property type="protein sequence ID" value="OTP16004.1"/>
    <property type="molecule type" value="Genomic_DNA"/>
</dbReference>